<dbReference type="PANTHER" id="PTHR12526">
    <property type="entry name" value="GLYCOSYLTRANSFERASE"/>
    <property type="match status" value="1"/>
</dbReference>
<dbReference type="InterPro" id="IPR001296">
    <property type="entry name" value="Glyco_trans_1"/>
</dbReference>
<reference evidence="5" key="1">
    <citation type="journal article" date="2021" name="PeerJ">
        <title>Extensive microbial diversity within the chicken gut microbiome revealed by metagenomics and culture.</title>
        <authorList>
            <person name="Gilroy R."/>
            <person name="Ravi A."/>
            <person name="Getino M."/>
            <person name="Pursley I."/>
            <person name="Horton D.L."/>
            <person name="Alikhan N.F."/>
            <person name="Baker D."/>
            <person name="Gharbi K."/>
            <person name="Hall N."/>
            <person name="Watson M."/>
            <person name="Adriaenssens E.M."/>
            <person name="Foster-Nyarko E."/>
            <person name="Jarju S."/>
            <person name="Secka A."/>
            <person name="Antonio M."/>
            <person name="Oren A."/>
            <person name="Chaudhuri R.R."/>
            <person name="La Ragione R."/>
            <person name="Hildebrand F."/>
            <person name="Pallen M.J."/>
        </authorList>
    </citation>
    <scope>NUCLEOTIDE SEQUENCE</scope>
    <source>
        <strain evidence="5">USAMLcec3-2134</strain>
    </source>
</reference>
<evidence type="ECO:0000259" key="3">
    <source>
        <dbReference type="Pfam" id="PF00534"/>
    </source>
</evidence>
<comment type="caution">
    <text evidence="5">The sequence shown here is derived from an EMBL/GenBank/DDBJ whole genome shotgun (WGS) entry which is preliminary data.</text>
</comment>
<dbReference type="Gene3D" id="3.40.50.2000">
    <property type="entry name" value="Glycogen Phosphorylase B"/>
    <property type="match status" value="2"/>
</dbReference>
<keyword evidence="1" id="KW-0328">Glycosyltransferase</keyword>
<name>A0A9D2MQK9_9FIRM</name>
<dbReference type="PANTHER" id="PTHR12526:SF510">
    <property type="entry name" value="D-INOSITOL 3-PHOSPHATE GLYCOSYLTRANSFERASE"/>
    <property type="match status" value="1"/>
</dbReference>
<evidence type="ECO:0000256" key="2">
    <source>
        <dbReference type="ARBA" id="ARBA00022679"/>
    </source>
</evidence>
<dbReference type="Pfam" id="PF00534">
    <property type="entry name" value="Glycos_transf_1"/>
    <property type="match status" value="1"/>
</dbReference>
<feature type="domain" description="Glycosyl transferase family 1" evidence="3">
    <location>
        <begin position="187"/>
        <end position="334"/>
    </location>
</feature>
<protein>
    <submittedName>
        <fullName evidence="5">Glycosyltransferase family 1 protein</fullName>
    </submittedName>
</protein>
<dbReference type="SUPFAM" id="SSF53756">
    <property type="entry name" value="UDP-Glycosyltransferase/glycogen phosphorylase"/>
    <property type="match status" value="1"/>
</dbReference>
<accession>A0A9D2MQK9</accession>
<keyword evidence="2" id="KW-0808">Transferase</keyword>
<evidence type="ECO:0000259" key="4">
    <source>
        <dbReference type="Pfam" id="PF13579"/>
    </source>
</evidence>
<evidence type="ECO:0000313" key="5">
    <source>
        <dbReference type="EMBL" id="HJB91097.1"/>
    </source>
</evidence>
<dbReference type="CDD" id="cd03812">
    <property type="entry name" value="GT4_CapH-like"/>
    <property type="match status" value="1"/>
</dbReference>
<sequence>MEREIRVLQVLGGTNLGGAESRVMDLYRNLDRSRIQFDFAVHGQQEGYFDGEIRSLGGRIYRLPKFVGTNWIAYQKAWRDFFSAHPGYACAHGHMTSTASIYLPEAKRAGVPLTIAHARSAGVDAGPKGWLTRQLRRPLWKRADLCLAASREAGLAVFGEKAVKAGRVTVVPNAIRAQAYDYRPAVREEMRRELGLSDAFVVGHVGRFHPCKNHPFLLETFAALCGLRPDARLILLGEGGGMEAPRARAQEPDLAGKVLFLGNRGDVWNYYQAMDLFLFPSLYEGLPGTVLEAQTSGLPCLVSDSITKEVKITDLVEFFPLKETAEEWAKKALKMAQEAGSGERSSRLEQVRKSGFDAAVQAQRMAGLYETGVWK</sequence>
<proteinExistence type="predicted"/>
<reference evidence="5" key="2">
    <citation type="submission" date="2021-04" db="EMBL/GenBank/DDBJ databases">
        <authorList>
            <person name="Gilroy R."/>
        </authorList>
    </citation>
    <scope>NUCLEOTIDE SEQUENCE</scope>
    <source>
        <strain evidence="5">USAMLcec3-2134</strain>
    </source>
</reference>
<evidence type="ECO:0000256" key="1">
    <source>
        <dbReference type="ARBA" id="ARBA00022676"/>
    </source>
</evidence>
<dbReference type="Pfam" id="PF13579">
    <property type="entry name" value="Glyco_trans_4_4"/>
    <property type="match status" value="1"/>
</dbReference>
<dbReference type="GO" id="GO:0016757">
    <property type="term" value="F:glycosyltransferase activity"/>
    <property type="evidence" value="ECO:0007669"/>
    <property type="project" value="UniProtKB-KW"/>
</dbReference>
<dbReference type="AlphaFoldDB" id="A0A9D2MQK9"/>
<gene>
    <name evidence="5" type="ORF">H9763_06465</name>
</gene>
<organism evidence="5 6">
    <name type="scientific">Candidatus Eisenbergiella merdigallinarum</name>
    <dbReference type="NCBI Taxonomy" id="2838552"/>
    <lineage>
        <taxon>Bacteria</taxon>
        <taxon>Bacillati</taxon>
        <taxon>Bacillota</taxon>
        <taxon>Clostridia</taxon>
        <taxon>Lachnospirales</taxon>
        <taxon>Lachnospiraceae</taxon>
        <taxon>Eisenbergiella</taxon>
    </lineage>
</organism>
<feature type="domain" description="Glycosyltransferase subfamily 4-like N-terminal" evidence="4">
    <location>
        <begin position="17"/>
        <end position="173"/>
    </location>
</feature>
<dbReference type="InterPro" id="IPR028098">
    <property type="entry name" value="Glyco_trans_4-like_N"/>
</dbReference>
<dbReference type="EMBL" id="DWXE01000022">
    <property type="protein sequence ID" value="HJB91097.1"/>
    <property type="molecule type" value="Genomic_DNA"/>
</dbReference>
<dbReference type="Proteomes" id="UP000886883">
    <property type="component" value="Unassembled WGS sequence"/>
</dbReference>
<evidence type="ECO:0000313" key="6">
    <source>
        <dbReference type="Proteomes" id="UP000886883"/>
    </source>
</evidence>